<comment type="function">
    <text evidence="9 10">Fluoride-specific ion channel. Important for reducing fluoride concentration in the cell, thus reducing its toxicity.</text>
</comment>
<accession>A0ABP4JLF4</accession>
<organism evidence="11 12">
    <name type="scientific">Agrococcus citreus</name>
    <dbReference type="NCBI Taxonomy" id="84643"/>
    <lineage>
        <taxon>Bacteria</taxon>
        <taxon>Bacillati</taxon>
        <taxon>Actinomycetota</taxon>
        <taxon>Actinomycetes</taxon>
        <taxon>Micrococcales</taxon>
        <taxon>Microbacteriaceae</taxon>
        <taxon>Agrococcus</taxon>
    </lineage>
</organism>
<name>A0ABP4JLF4_9MICO</name>
<keyword evidence="4 10" id="KW-1133">Transmembrane helix</keyword>
<feature type="transmembrane region" description="Helical" evidence="10">
    <location>
        <begin position="61"/>
        <end position="82"/>
    </location>
</feature>
<feature type="transmembrane region" description="Helical" evidence="10">
    <location>
        <begin position="34"/>
        <end position="55"/>
    </location>
</feature>
<evidence type="ECO:0000256" key="2">
    <source>
        <dbReference type="ARBA" id="ARBA00022475"/>
    </source>
</evidence>
<evidence type="ECO:0000256" key="4">
    <source>
        <dbReference type="ARBA" id="ARBA00022989"/>
    </source>
</evidence>
<keyword evidence="10" id="KW-0813">Transport</keyword>
<keyword evidence="12" id="KW-1185">Reference proteome</keyword>
<comment type="similarity">
    <text evidence="7 10">Belongs to the fluoride channel Fluc/FEX (TC 1.A.43) family.</text>
</comment>
<comment type="catalytic activity">
    <reaction evidence="8">
        <text>fluoride(in) = fluoride(out)</text>
        <dbReference type="Rhea" id="RHEA:76159"/>
        <dbReference type="ChEBI" id="CHEBI:17051"/>
    </reaction>
    <physiologicalReaction direction="left-to-right" evidence="8">
        <dbReference type="Rhea" id="RHEA:76160"/>
    </physiologicalReaction>
</comment>
<keyword evidence="10" id="KW-0479">Metal-binding</keyword>
<comment type="subcellular location">
    <subcellularLocation>
        <location evidence="1 10">Cell membrane</location>
        <topology evidence="1 10">Multi-pass membrane protein</topology>
    </subcellularLocation>
</comment>
<keyword evidence="6 10" id="KW-0407">Ion channel</keyword>
<dbReference type="HAMAP" id="MF_00454">
    <property type="entry name" value="FluC"/>
    <property type="match status" value="1"/>
</dbReference>
<evidence type="ECO:0000313" key="11">
    <source>
        <dbReference type="EMBL" id="GAA1424716.1"/>
    </source>
</evidence>
<evidence type="ECO:0000256" key="8">
    <source>
        <dbReference type="ARBA" id="ARBA00035585"/>
    </source>
</evidence>
<keyword evidence="10" id="KW-0406">Ion transport</keyword>
<comment type="caution">
    <text evidence="11">The sequence shown here is derived from an EMBL/GenBank/DDBJ whole genome shotgun (WGS) entry which is preliminary data.</text>
</comment>
<evidence type="ECO:0000313" key="12">
    <source>
        <dbReference type="Proteomes" id="UP001501266"/>
    </source>
</evidence>
<evidence type="ECO:0000256" key="10">
    <source>
        <dbReference type="HAMAP-Rule" id="MF_00454"/>
    </source>
</evidence>
<dbReference type="InterPro" id="IPR003691">
    <property type="entry name" value="FluC"/>
</dbReference>
<dbReference type="RefSeq" id="WP_343920272.1">
    <property type="nucleotide sequence ID" value="NZ_BAAAKK010000005.1"/>
</dbReference>
<keyword evidence="2 10" id="KW-1003">Cell membrane</keyword>
<dbReference type="Pfam" id="PF02537">
    <property type="entry name" value="CRCB"/>
    <property type="match status" value="1"/>
</dbReference>
<keyword evidence="5 10" id="KW-0472">Membrane</keyword>
<keyword evidence="3 10" id="KW-0812">Transmembrane</keyword>
<sequence length="124" mass="12366">MTPLELLGIALAGGAGAVVRFLTGALARERPVRATIAVNLVASLLAGLLTSALVHDSAWRAILVTGFCGGLSTYSAFAVHGVEQLERRRGGHALATIAVTVVGGAIAASVGLLLGATIVPAMPA</sequence>
<protein>
    <recommendedName>
        <fullName evidence="10">Fluoride-specific ion channel FluC</fullName>
    </recommendedName>
</protein>
<feature type="binding site" evidence="10">
    <location>
        <position position="69"/>
    </location>
    <ligand>
        <name>Na(+)</name>
        <dbReference type="ChEBI" id="CHEBI:29101"/>
        <note>structural</note>
    </ligand>
</feature>
<dbReference type="Proteomes" id="UP001501266">
    <property type="component" value="Unassembled WGS sequence"/>
</dbReference>
<feature type="transmembrane region" description="Helical" evidence="10">
    <location>
        <begin position="6"/>
        <end position="27"/>
    </location>
</feature>
<evidence type="ECO:0000256" key="6">
    <source>
        <dbReference type="ARBA" id="ARBA00023303"/>
    </source>
</evidence>
<dbReference type="EMBL" id="BAAAKK010000005">
    <property type="protein sequence ID" value="GAA1424716.1"/>
    <property type="molecule type" value="Genomic_DNA"/>
</dbReference>
<feature type="binding site" evidence="10">
    <location>
        <position position="72"/>
    </location>
    <ligand>
        <name>Na(+)</name>
        <dbReference type="ChEBI" id="CHEBI:29101"/>
        <note>structural</note>
    </ligand>
</feature>
<keyword evidence="10" id="KW-0915">Sodium</keyword>
<feature type="transmembrane region" description="Helical" evidence="10">
    <location>
        <begin position="94"/>
        <end position="119"/>
    </location>
</feature>
<evidence type="ECO:0000256" key="7">
    <source>
        <dbReference type="ARBA" id="ARBA00035120"/>
    </source>
</evidence>
<evidence type="ECO:0000256" key="5">
    <source>
        <dbReference type="ARBA" id="ARBA00023136"/>
    </source>
</evidence>
<gene>
    <name evidence="10" type="primary">fluC</name>
    <name evidence="10" type="synonym">crcB</name>
    <name evidence="11" type="ORF">GCM10009640_21530</name>
</gene>
<evidence type="ECO:0000256" key="9">
    <source>
        <dbReference type="ARBA" id="ARBA00049940"/>
    </source>
</evidence>
<comment type="activity regulation">
    <text evidence="10">Na(+) is not transported, but it plays an essential structural role and its presence is essential for fluoride channel function.</text>
</comment>
<evidence type="ECO:0000256" key="3">
    <source>
        <dbReference type="ARBA" id="ARBA00022692"/>
    </source>
</evidence>
<evidence type="ECO:0000256" key="1">
    <source>
        <dbReference type="ARBA" id="ARBA00004651"/>
    </source>
</evidence>
<proteinExistence type="inferred from homology"/>
<reference evidence="12" key="1">
    <citation type="journal article" date="2019" name="Int. J. Syst. Evol. Microbiol.">
        <title>The Global Catalogue of Microorganisms (GCM) 10K type strain sequencing project: providing services to taxonomists for standard genome sequencing and annotation.</title>
        <authorList>
            <consortium name="The Broad Institute Genomics Platform"/>
            <consortium name="The Broad Institute Genome Sequencing Center for Infectious Disease"/>
            <person name="Wu L."/>
            <person name="Ma J."/>
        </authorList>
    </citation>
    <scope>NUCLEOTIDE SEQUENCE [LARGE SCALE GENOMIC DNA]</scope>
    <source>
        <strain evidence="12">JCM 12398</strain>
    </source>
</reference>